<dbReference type="KEGG" id="dax:FDQ92_02080"/>
<organism evidence="1 2">
    <name type="scientific">Desulfoglaeba alkanexedens ALDC</name>
    <dbReference type="NCBI Taxonomy" id="980445"/>
    <lineage>
        <taxon>Bacteria</taxon>
        <taxon>Pseudomonadati</taxon>
        <taxon>Thermodesulfobacteriota</taxon>
        <taxon>Syntrophobacteria</taxon>
        <taxon>Syntrophobacterales</taxon>
        <taxon>Syntrophobacteraceae</taxon>
        <taxon>Desulfoglaeba</taxon>
    </lineage>
</organism>
<reference evidence="1 2" key="1">
    <citation type="submission" date="2019-05" db="EMBL/GenBank/DDBJ databases">
        <title>The Complete Genome Sequence of the n-alkane-degrading Desulfoglaeba alkanexedens ALDC reveals multiple alkylsuccinate synthase gene clusters.</title>
        <authorList>
            <person name="Callaghan A.V."/>
            <person name="Davidova I.A."/>
            <person name="Duncan K.E."/>
            <person name="Morris B."/>
            <person name="McInerney M.J."/>
        </authorList>
    </citation>
    <scope>NUCLEOTIDE SEQUENCE [LARGE SCALE GENOMIC DNA]</scope>
    <source>
        <strain evidence="1 2">ALDC</strain>
    </source>
</reference>
<evidence type="ECO:0000313" key="2">
    <source>
        <dbReference type="Proteomes" id="UP000298602"/>
    </source>
</evidence>
<accession>A0A4P8L0P2</accession>
<sequence>MEKRSLIEANRKAVEVLQRNREMGYLYAKAVRRYGEGELQLKILDFITQAFQQGKLEESVFSSWDSMLSLACGVWIQFLLVDVAGLQKEELNALAKKLFEEVRPQKGLH</sequence>
<protein>
    <submittedName>
        <fullName evidence="1">Uncharacterized protein</fullName>
    </submittedName>
</protein>
<proteinExistence type="predicted"/>
<keyword evidence="2" id="KW-1185">Reference proteome</keyword>
<dbReference type="Proteomes" id="UP000298602">
    <property type="component" value="Chromosome"/>
</dbReference>
<dbReference type="RefSeq" id="WP_137423062.1">
    <property type="nucleotide sequence ID" value="NZ_CP040098.1"/>
</dbReference>
<dbReference type="EMBL" id="CP040098">
    <property type="protein sequence ID" value="QCQ21093.1"/>
    <property type="molecule type" value="Genomic_DNA"/>
</dbReference>
<reference evidence="1 2" key="2">
    <citation type="submission" date="2019-05" db="EMBL/GenBank/DDBJ databases">
        <authorList>
            <person name="Suflita J.M."/>
            <person name="Marks C.R."/>
        </authorList>
    </citation>
    <scope>NUCLEOTIDE SEQUENCE [LARGE SCALE GENOMIC DNA]</scope>
    <source>
        <strain evidence="1 2">ALDC</strain>
    </source>
</reference>
<dbReference type="OrthoDB" id="5513282at2"/>
<dbReference type="AlphaFoldDB" id="A0A4P8L0P2"/>
<name>A0A4P8L0P2_9BACT</name>
<evidence type="ECO:0000313" key="1">
    <source>
        <dbReference type="EMBL" id="QCQ21093.1"/>
    </source>
</evidence>
<gene>
    <name evidence="1" type="ORF">FDQ92_02080</name>
</gene>